<keyword evidence="2 5" id="KW-0812">Transmembrane</keyword>
<name>A0A835KGZ0_9POAL</name>
<comment type="caution">
    <text evidence="8">The sequence shown here is derived from an EMBL/GenBank/DDBJ whole genome shotgun (WGS) entry which is preliminary data.</text>
</comment>
<keyword evidence="3 5" id="KW-1133">Transmembrane helix</keyword>
<feature type="transmembrane region" description="Helical" evidence="5">
    <location>
        <begin position="432"/>
        <end position="452"/>
    </location>
</feature>
<dbReference type="Pfam" id="PF06813">
    <property type="entry name" value="Nodulin-like"/>
    <property type="match status" value="1"/>
</dbReference>
<evidence type="ECO:0000259" key="6">
    <source>
        <dbReference type="Pfam" id="PF06813"/>
    </source>
</evidence>
<feature type="transmembrane region" description="Helical" evidence="5">
    <location>
        <begin position="491"/>
        <end position="511"/>
    </location>
</feature>
<evidence type="ECO:0000256" key="2">
    <source>
        <dbReference type="ARBA" id="ARBA00022692"/>
    </source>
</evidence>
<feature type="transmembrane region" description="Helical" evidence="5">
    <location>
        <begin position="239"/>
        <end position="259"/>
    </location>
</feature>
<evidence type="ECO:0000256" key="3">
    <source>
        <dbReference type="ARBA" id="ARBA00022989"/>
    </source>
</evidence>
<dbReference type="InterPro" id="IPR036259">
    <property type="entry name" value="MFS_trans_sf"/>
</dbReference>
<feature type="transmembrane region" description="Helical" evidence="5">
    <location>
        <begin position="197"/>
        <end position="219"/>
    </location>
</feature>
<keyword evidence="4 5" id="KW-0472">Membrane</keyword>
<dbReference type="SUPFAM" id="SSF103473">
    <property type="entry name" value="MFS general substrate transporter"/>
    <property type="match status" value="1"/>
</dbReference>
<dbReference type="PANTHER" id="PTHR21576:SF30">
    <property type="entry name" value="NODULIN-LIKE FAMILY PROTEIN, EXPRESSED"/>
    <property type="match status" value="1"/>
</dbReference>
<dbReference type="InterPro" id="IPR010658">
    <property type="entry name" value="Nodulin-like"/>
</dbReference>
<feature type="transmembrane region" description="Helical" evidence="5">
    <location>
        <begin position="458"/>
        <end position="479"/>
    </location>
</feature>
<keyword evidence="9" id="KW-1185">Reference proteome</keyword>
<feature type="transmembrane region" description="Helical" evidence="5">
    <location>
        <begin position="271"/>
        <end position="290"/>
    </location>
</feature>
<feature type="transmembrane region" description="Helical" evidence="5">
    <location>
        <begin position="29"/>
        <end position="53"/>
    </location>
</feature>
<gene>
    <name evidence="8" type="ORF">HU200_016803</name>
</gene>
<accession>A0A835KGZ0</accession>
<dbReference type="AlphaFoldDB" id="A0A835KGZ0"/>
<organism evidence="8 9">
    <name type="scientific">Digitaria exilis</name>
    <dbReference type="NCBI Taxonomy" id="1010633"/>
    <lineage>
        <taxon>Eukaryota</taxon>
        <taxon>Viridiplantae</taxon>
        <taxon>Streptophyta</taxon>
        <taxon>Embryophyta</taxon>
        <taxon>Tracheophyta</taxon>
        <taxon>Spermatophyta</taxon>
        <taxon>Magnoliopsida</taxon>
        <taxon>Liliopsida</taxon>
        <taxon>Poales</taxon>
        <taxon>Poaceae</taxon>
        <taxon>PACMAD clade</taxon>
        <taxon>Panicoideae</taxon>
        <taxon>Panicodae</taxon>
        <taxon>Paniceae</taxon>
        <taxon>Anthephorinae</taxon>
        <taxon>Digitaria</taxon>
    </lineage>
</organism>
<feature type="transmembrane region" description="Helical" evidence="5">
    <location>
        <begin position="354"/>
        <end position="378"/>
    </location>
</feature>
<evidence type="ECO:0000313" key="8">
    <source>
        <dbReference type="EMBL" id="KAF8730929.1"/>
    </source>
</evidence>
<evidence type="ECO:0000313" key="9">
    <source>
        <dbReference type="Proteomes" id="UP000636709"/>
    </source>
</evidence>
<dbReference type="Gene3D" id="1.20.1250.20">
    <property type="entry name" value="MFS general substrate transporter like domains"/>
    <property type="match status" value="1"/>
</dbReference>
<evidence type="ECO:0008006" key="10">
    <source>
        <dbReference type="Google" id="ProtNLM"/>
    </source>
</evidence>
<dbReference type="PANTHER" id="PTHR21576">
    <property type="entry name" value="UNCHARACTERIZED NODULIN-LIKE PROTEIN"/>
    <property type="match status" value="1"/>
</dbReference>
<dbReference type="Proteomes" id="UP000636709">
    <property type="component" value="Unassembled WGS sequence"/>
</dbReference>
<feature type="domain" description="NFD4 C-terminal" evidence="7">
    <location>
        <begin position="356"/>
        <end position="568"/>
    </location>
</feature>
<feature type="domain" description="Nodulin-like" evidence="6">
    <location>
        <begin position="29"/>
        <end position="290"/>
    </location>
</feature>
<dbReference type="OrthoDB" id="410267at2759"/>
<feature type="transmembrane region" description="Helical" evidence="5">
    <location>
        <begin position="542"/>
        <end position="562"/>
    </location>
</feature>
<feature type="transmembrane region" description="Helical" evidence="5">
    <location>
        <begin position="94"/>
        <end position="112"/>
    </location>
</feature>
<dbReference type="Pfam" id="PF23262">
    <property type="entry name" value="NFD4_C"/>
    <property type="match status" value="1"/>
</dbReference>
<reference evidence="8" key="1">
    <citation type="submission" date="2020-07" db="EMBL/GenBank/DDBJ databases">
        <title>Genome sequence and genetic diversity analysis of an under-domesticated orphan crop, white fonio (Digitaria exilis).</title>
        <authorList>
            <person name="Bennetzen J.L."/>
            <person name="Chen S."/>
            <person name="Ma X."/>
            <person name="Wang X."/>
            <person name="Yssel A.E.J."/>
            <person name="Chaluvadi S.R."/>
            <person name="Johnson M."/>
            <person name="Gangashetty P."/>
            <person name="Hamidou F."/>
            <person name="Sanogo M.D."/>
            <person name="Zwaenepoel A."/>
            <person name="Wallace J."/>
            <person name="Van De Peer Y."/>
            <person name="Van Deynze A."/>
        </authorList>
    </citation>
    <scope>NUCLEOTIDE SEQUENCE</scope>
    <source>
        <tissue evidence="8">Leaves</tissue>
    </source>
</reference>
<feature type="transmembrane region" description="Helical" evidence="5">
    <location>
        <begin position="65"/>
        <end position="88"/>
    </location>
</feature>
<evidence type="ECO:0000256" key="5">
    <source>
        <dbReference type="SAM" id="Phobius"/>
    </source>
</evidence>
<evidence type="ECO:0000259" key="7">
    <source>
        <dbReference type="Pfam" id="PF23262"/>
    </source>
</evidence>
<proteinExistence type="predicted"/>
<dbReference type="EMBL" id="JACEFO010001613">
    <property type="protein sequence ID" value="KAF8730929.1"/>
    <property type="molecule type" value="Genomic_DNA"/>
</dbReference>
<feature type="transmembrane region" description="Helical" evidence="5">
    <location>
        <begin position="167"/>
        <end position="185"/>
    </location>
</feature>
<feature type="transmembrane region" description="Helical" evidence="5">
    <location>
        <begin position="124"/>
        <end position="147"/>
    </location>
</feature>
<evidence type="ECO:0000256" key="4">
    <source>
        <dbReference type="ARBA" id="ARBA00023136"/>
    </source>
</evidence>
<evidence type="ECO:0000256" key="1">
    <source>
        <dbReference type="ARBA" id="ARBA00004141"/>
    </source>
</evidence>
<protein>
    <recommendedName>
        <fullName evidence="10">Nodulin-like domain-containing protein</fullName>
    </recommendedName>
</protein>
<dbReference type="Gramene" id="Dexi8B01G0005040.1">
    <property type="protein sequence ID" value="Dexi8B01G0005040.1:cds"/>
    <property type="gene ID" value="Dexi8B01G0005040"/>
</dbReference>
<sequence>MVFASAGGAGAMAAELLNPRFIRQVVSGRWFTLFASLLILSSGGATYAFGIYSRDLRSAMAYDQRAIATLAFFKDLGANVGIPAGLLLEVAPPWLVLAAGAAMNLAGYLMVYLSLAGHVTRPPLWLMCFYICAGANSQTFSCTGALVTAVKNFPECSRGPLLGLLKGYVGISSAIVAQLYLAIYGGGGDGGDDTKSLVLLVAWLPAAASVVFLPTVRVLPPQQRSCRSQSSGHGSGGEVFVSLLYISMALAAYILAMIVVQRQVVFSRTGYAASAAGLLLILFLPLAVVVKQEYQTNKELQLQEPLLMAPTTVTIVDETASSPMPESPANTPPSWLTRTFTPPAHGEDYTISQAVVSIDMAILFVVIAVGTGGTLTAIDNMGQIGQSLGYPTKTIDASVSLISVWNYAGRVAAGYLSESLVTSRRYKLPRPAMITAVLVVSCAGHLLIAAGAPRGTLYAASVIVGFCFGALWPLLFAVVSELFGLRRYSTLYNVSAAASPVGSYVLNVLVAGRLYDDEAARQHGGGGGGDKMCMGVECFGRSFMIVAAATAAGALVSMVLVWRTREFYRGDIYAKFRDTTATERKESPGV</sequence>
<dbReference type="GO" id="GO:0016020">
    <property type="term" value="C:membrane"/>
    <property type="evidence" value="ECO:0007669"/>
    <property type="project" value="UniProtKB-SubCell"/>
</dbReference>
<dbReference type="InterPro" id="IPR056555">
    <property type="entry name" value="NFD4_C"/>
</dbReference>
<comment type="subcellular location">
    <subcellularLocation>
        <location evidence="1">Membrane</location>
        <topology evidence="1">Multi-pass membrane protein</topology>
    </subcellularLocation>
</comment>